<keyword evidence="2" id="KW-1185">Reference proteome</keyword>
<evidence type="ECO:0000313" key="1">
    <source>
        <dbReference type="EMBL" id="KAJ1671364.1"/>
    </source>
</evidence>
<dbReference type="EMBL" id="JAMZIH010008786">
    <property type="protein sequence ID" value="KAJ1671364.1"/>
    <property type="molecule type" value="Genomic_DNA"/>
</dbReference>
<feature type="non-terminal residue" evidence="1">
    <location>
        <position position="270"/>
    </location>
</feature>
<sequence>GLNDADIKDSSPLIARIMSSGTAYTEYQCIYGRQRQLQALPSASYDRPSGDGIAVAGENRSLQPLHWSRARSRNEIPPDEGWVVSMKELERQICITCLLSWLFHDRYVMVGTSVLDVLEVLVFNLLGFIDSESPFPQIPLLRTNSHNVLLLQHAGLSTTMNVPDSTDTIASTLHYPQMKRRQSRKSFAAMHDHDSLRQSVEQANPATSRALARYYLLHTIGGLACHHYYSEQMADMVSFLYNQIKAIGTQQARGLMPETGREASSGAIDK</sequence>
<protein>
    <submittedName>
        <fullName evidence="1">Uncharacterized protein</fullName>
    </submittedName>
</protein>
<comment type="caution">
    <text evidence="1">The sequence shown here is derived from an EMBL/GenBank/DDBJ whole genome shotgun (WGS) entry which is preliminary data.</text>
</comment>
<reference evidence="1" key="1">
    <citation type="submission" date="2022-06" db="EMBL/GenBank/DDBJ databases">
        <title>Phylogenomic reconstructions and comparative analyses of Kickxellomycotina fungi.</title>
        <authorList>
            <person name="Reynolds N.K."/>
            <person name="Stajich J.E."/>
            <person name="Barry K."/>
            <person name="Grigoriev I.V."/>
            <person name="Crous P."/>
            <person name="Smith M.E."/>
        </authorList>
    </citation>
    <scope>NUCLEOTIDE SEQUENCE</scope>
    <source>
        <strain evidence="1">RSA 2271</strain>
    </source>
</reference>
<gene>
    <name evidence="1" type="ORF">EV182_007671</name>
</gene>
<accession>A0ACC1H761</accession>
<proteinExistence type="predicted"/>
<organism evidence="1 2">
    <name type="scientific">Spiromyces aspiralis</name>
    <dbReference type="NCBI Taxonomy" id="68401"/>
    <lineage>
        <taxon>Eukaryota</taxon>
        <taxon>Fungi</taxon>
        <taxon>Fungi incertae sedis</taxon>
        <taxon>Zoopagomycota</taxon>
        <taxon>Kickxellomycotina</taxon>
        <taxon>Kickxellomycetes</taxon>
        <taxon>Kickxellales</taxon>
        <taxon>Kickxellaceae</taxon>
        <taxon>Spiromyces</taxon>
    </lineage>
</organism>
<dbReference type="Proteomes" id="UP001145114">
    <property type="component" value="Unassembled WGS sequence"/>
</dbReference>
<evidence type="ECO:0000313" key="2">
    <source>
        <dbReference type="Proteomes" id="UP001145114"/>
    </source>
</evidence>
<name>A0ACC1H761_9FUNG</name>
<feature type="non-terminal residue" evidence="1">
    <location>
        <position position="1"/>
    </location>
</feature>